<dbReference type="EMBL" id="JBEPSJ010000002">
    <property type="protein sequence ID" value="MET4582775.1"/>
    <property type="molecule type" value="Genomic_DNA"/>
</dbReference>
<accession>A0ABV2QP90</accession>
<name>A0ABV2QP90_9MICO</name>
<reference evidence="2 3" key="1">
    <citation type="submission" date="2024-06" db="EMBL/GenBank/DDBJ databases">
        <title>Sorghum-associated microbial communities from plants grown in Nebraska, USA.</title>
        <authorList>
            <person name="Schachtman D."/>
        </authorList>
    </citation>
    <scope>NUCLEOTIDE SEQUENCE [LARGE SCALE GENOMIC DNA]</scope>
    <source>
        <strain evidence="2 3">2857</strain>
    </source>
</reference>
<dbReference type="Proteomes" id="UP001549257">
    <property type="component" value="Unassembled WGS sequence"/>
</dbReference>
<dbReference type="PROSITE" id="PS51186">
    <property type="entry name" value="GNAT"/>
    <property type="match status" value="1"/>
</dbReference>
<sequence>MAEVARHFERSRHRRIADAVLERAASAPEITTRPRAVLLRALRHGRLVVAHDGDAVAGWFLSEPCGRGVHELGFLFVDPSVRGDGVLLDLLDTALAIEPHAVSVTFRPDFARWLIRAKGFRRVPLTTVTRVSRGCFLLRRLAPGRLGVALRRTSAGEAWYLVRGA</sequence>
<protein>
    <submittedName>
        <fullName evidence="2">GNAT superfamily N-acetyltransferase</fullName>
    </submittedName>
</protein>
<dbReference type="InterPro" id="IPR016181">
    <property type="entry name" value="Acyl_CoA_acyltransferase"/>
</dbReference>
<dbReference type="RefSeq" id="WP_354024941.1">
    <property type="nucleotide sequence ID" value="NZ_JBEPSJ010000002.1"/>
</dbReference>
<comment type="caution">
    <text evidence="2">The sequence shown here is derived from an EMBL/GenBank/DDBJ whole genome shotgun (WGS) entry which is preliminary data.</text>
</comment>
<proteinExistence type="predicted"/>
<dbReference type="SUPFAM" id="SSF55729">
    <property type="entry name" value="Acyl-CoA N-acyltransferases (Nat)"/>
    <property type="match status" value="1"/>
</dbReference>
<gene>
    <name evidence="2" type="ORF">ABIE21_002285</name>
</gene>
<keyword evidence="3" id="KW-1185">Reference proteome</keyword>
<evidence type="ECO:0000313" key="2">
    <source>
        <dbReference type="EMBL" id="MET4582775.1"/>
    </source>
</evidence>
<feature type="domain" description="N-acetyltransferase" evidence="1">
    <location>
        <begin position="6"/>
        <end position="143"/>
    </location>
</feature>
<evidence type="ECO:0000259" key="1">
    <source>
        <dbReference type="PROSITE" id="PS51186"/>
    </source>
</evidence>
<evidence type="ECO:0000313" key="3">
    <source>
        <dbReference type="Proteomes" id="UP001549257"/>
    </source>
</evidence>
<organism evidence="2 3">
    <name type="scientific">Conyzicola nivalis</name>
    <dbReference type="NCBI Taxonomy" id="1477021"/>
    <lineage>
        <taxon>Bacteria</taxon>
        <taxon>Bacillati</taxon>
        <taxon>Actinomycetota</taxon>
        <taxon>Actinomycetes</taxon>
        <taxon>Micrococcales</taxon>
        <taxon>Microbacteriaceae</taxon>
        <taxon>Conyzicola</taxon>
    </lineage>
</organism>
<dbReference type="Gene3D" id="3.40.630.30">
    <property type="match status" value="1"/>
</dbReference>
<dbReference type="InterPro" id="IPR000182">
    <property type="entry name" value="GNAT_dom"/>
</dbReference>